<evidence type="ECO:0000256" key="8">
    <source>
        <dbReference type="ARBA" id="ARBA00023015"/>
    </source>
</evidence>
<evidence type="ECO:0000256" key="9">
    <source>
        <dbReference type="ARBA" id="ARBA00023125"/>
    </source>
</evidence>
<reference evidence="13" key="1">
    <citation type="journal article" date="2014" name="Int. J. Syst. Evol. Microbiol.">
        <title>Complete genome sequence of Corynebacterium casei LMG S-19264T (=DSM 44701T), isolated from a smear-ripened cheese.</title>
        <authorList>
            <consortium name="US DOE Joint Genome Institute (JGI-PGF)"/>
            <person name="Walter F."/>
            <person name="Albersmeier A."/>
            <person name="Kalinowski J."/>
            <person name="Ruckert C."/>
        </authorList>
    </citation>
    <scope>NUCLEOTIDE SEQUENCE</scope>
    <source>
        <strain evidence="13">CGMCC 4.5737</strain>
    </source>
</reference>
<dbReference type="Pfam" id="PF02467">
    <property type="entry name" value="Whib"/>
    <property type="match status" value="1"/>
</dbReference>
<sequence length="103" mass="11744">MSVRPEIAYRYLMSVLFGPSGRPPEWRRHAACRGMDPALFADENRIAAAKTVCRSCPVQQPCRADQLEWESRLDARRRYAVGVVGGLAAHERRHRPNVERKVS</sequence>
<dbReference type="GO" id="GO:0051539">
    <property type="term" value="F:4 iron, 4 sulfur cluster binding"/>
    <property type="evidence" value="ECO:0007669"/>
    <property type="project" value="UniProtKB-KW"/>
</dbReference>
<dbReference type="GO" id="GO:0045454">
    <property type="term" value="P:cell redox homeostasis"/>
    <property type="evidence" value="ECO:0007669"/>
    <property type="project" value="TreeGrafter"/>
</dbReference>
<evidence type="ECO:0000256" key="10">
    <source>
        <dbReference type="ARBA" id="ARBA00023157"/>
    </source>
</evidence>
<evidence type="ECO:0000256" key="3">
    <source>
        <dbReference type="ARBA" id="ARBA00006597"/>
    </source>
</evidence>
<evidence type="ECO:0000259" key="12">
    <source>
        <dbReference type="PROSITE" id="PS51674"/>
    </source>
</evidence>
<dbReference type="InterPro" id="IPR034768">
    <property type="entry name" value="4FE4S_WBL"/>
</dbReference>
<evidence type="ECO:0000256" key="1">
    <source>
        <dbReference type="ARBA" id="ARBA00001966"/>
    </source>
</evidence>
<dbReference type="RefSeq" id="WP_229686693.1">
    <property type="nucleotide sequence ID" value="NZ_BMMK01000029.1"/>
</dbReference>
<keyword evidence="8" id="KW-0805">Transcription regulation</keyword>
<evidence type="ECO:0000313" key="14">
    <source>
        <dbReference type="Proteomes" id="UP000637578"/>
    </source>
</evidence>
<evidence type="ECO:0000256" key="4">
    <source>
        <dbReference type="ARBA" id="ARBA00022485"/>
    </source>
</evidence>
<dbReference type="GO" id="GO:0047134">
    <property type="term" value="F:protein-disulfide reductase [NAD(P)H] activity"/>
    <property type="evidence" value="ECO:0007669"/>
    <property type="project" value="TreeGrafter"/>
</dbReference>
<reference evidence="13" key="2">
    <citation type="submission" date="2020-09" db="EMBL/GenBank/DDBJ databases">
        <authorList>
            <person name="Sun Q."/>
            <person name="Zhou Y."/>
        </authorList>
    </citation>
    <scope>NUCLEOTIDE SEQUENCE</scope>
    <source>
        <strain evidence="13">CGMCC 4.5737</strain>
    </source>
</reference>
<dbReference type="GO" id="GO:0005737">
    <property type="term" value="C:cytoplasm"/>
    <property type="evidence" value="ECO:0007669"/>
    <property type="project" value="UniProtKB-SubCell"/>
</dbReference>
<proteinExistence type="inferred from homology"/>
<feature type="domain" description="4Fe-4S Wbl-type" evidence="12">
    <location>
        <begin position="31"/>
        <end position="94"/>
    </location>
</feature>
<comment type="caution">
    <text evidence="13">The sequence shown here is derived from an EMBL/GenBank/DDBJ whole genome shotgun (WGS) entry which is preliminary data.</text>
</comment>
<evidence type="ECO:0000256" key="11">
    <source>
        <dbReference type="ARBA" id="ARBA00023163"/>
    </source>
</evidence>
<keyword evidence="7" id="KW-0411">Iron-sulfur</keyword>
<dbReference type="Proteomes" id="UP000637578">
    <property type="component" value="Unassembled WGS sequence"/>
</dbReference>
<comment type="cofactor">
    <cofactor evidence="1">
        <name>[4Fe-4S] cluster</name>
        <dbReference type="ChEBI" id="CHEBI:49883"/>
    </cofactor>
</comment>
<evidence type="ECO:0000313" key="13">
    <source>
        <dbReference type="EMBL" id="GGM72656.1"/>
    </source>
</evidence>
<dbReference type="PROSITE" id="PS51674">
    <property type="entry name" value="4FE4S_WBL"/>
    <property type="match status" value="1"/>
</dbReference>
<keyword evidence="14" id="KW-1185">Reference proteome</keyword>
<dbReference type="EMBL" id="BMMK01000029">
    <property type="protein sequence ID" value="GGM72656.1"/>
    <property type="molecule type" value="Genomic_DNA"/>
</dbReference>
<dbReference type="GO" id="GO:0046872">
    <property type="term" value="F:metal ion binding"/>
    <property type="evidence" value="ECO:0007669"/>
    <property type="project" value="UniProtKB-KW"/>
</dbReference>
<protein>
    <recommendedName>
        <fullName evidence="12">4Fe-4S Wbl-type domain-containing protein</fullName>
    </recommendedName>
</protein>
<gene>
    <name evidence="13" type="ORF">GCM10012275_49110</name>
</gene>
<comment type="similarity">
    <text evidence="3">Belongs to the WhiB family.</text>
</comment>
<organism evidence="13 14">
    <name type="scientific">Longimycelium tulufanense</name>
    <dbReference type="NCBI Taxonomy" id="907463"/>
    <lineage>
        <taxon>Bacteria</taxon>
        <taxon>Bacillati</taxon>
        <taxon>Actinomycetota</taxon>
        <taxon>Actinomycetes</taxon>
        <taxon>Pseudonocardiales</taxon>
        <taxon>Pseudonocardiaceae</taxon>
        <taxon>Longimycelium</taxon>
    </lineage>
</organism>
<dbReference type="AlphaFoldDB" id="A0A8J3CIQ3"/>
<dbReference type="PANTHER" id="PTHR38839">
    <property type="entry name" value="TRANSCRIPTIONAL REGULATOR WHID-RELATED"/>
    <property type="match status" value="1"/>
</dbReference>
<keyword evidence="4" id="KW-0004">4Fe-4S</keyword>
<name>A0A8J3CIQ3_9PSEU</name>
<dbReference type="GO" id="GO:0003677">
    <property type="term" value="F:DNA binding"/>
    <property type="evidence" value="ECO:0007669"/>
    <property type="project" value="UniProtKB-KW"/>
</dbReference>
<evidence type="ECO:0000256" key="5">
    <source>
        <dbReference type="ARBA" id="ARBA00022723"/>
    </source>
</evidence>
<keyword evidence="9" id="KW-0238">DNA-binding</keyword>
<accession>A0A8J3CIQ3</accession>
<keyword evidence="6" id="KW-0408">Iron</keyword>
<keyword evidence="5" id="KW-0479">Metal-binding</keyword>
<evidence type="ECO:0000256" key="6">
    <source>
        <dbReference type="ARBA" id="ARBA00023004"/>
    </source>
</evidence>
<dbReference type="GO" id="GO:0045892">
    <property type="term" value="P:negative regulation of DNA-templated transcription"/>
    <property type="evidence" value="ECO:0007669"/>
    <property type="project" value="TreeGrafter"/>
</dbReference>
<evidence type="ECO:0000256" key="2">
    <source>
        <dbReference type="ARBA" id="ARBA00004496"/>
    </source>
</evidence>
<evidence type="ECO:0000256" key="7">
    <source>
        <dbReference type="ARBA" id="ARBA00023014"/>
    </source>
</evidence>
<comment type="subcellular location">
    <subcellularLocation>
        <location evidence="2">Cytoplasm</location>
    </subcellularLocation>
</comment>
<keyword evidence="11" id="KW-0804">Transcription</keyword>
<dbReference type="InterPro" id="IPR003482">
    <property type="entry name" value="Whib"/>
</dbReference>
<keyword evidence="10" id="KW-1015">Disulfide bond</keyword>